<dbReference type="AlphaFoldDB" id="A0A7L0JYN3"/>
<keyword evidence="9" id="KW-0131">Cell cycle</keyword>
<evidence type="ECO:0000313" key="11">
    <source>
        <dbReference type="EMBL" id="NXK49814.1"/>
    </source>
</evidence>
<comment type="caution">
    <text evidence="11">The sequence shown here is derived from an EMBL/GenBank/DDBJ whole genome shotgun (WGS) entry which is preliminary data.</text>
</comment>
<gene>
    <name evidence="11" type="primary">Haus1</name>
    <name evidence="11" type="ORF">CHATOR_R03845</name>
</gene>
<evidence type="ECO:0000256" key="2">
    <source>
        <dbReference type="ARBA" id="ARBA00005479"/>
    </source>
</evidence>
<evidence type="ECO:0000256" key="6">
    <source>
        <dbReference type="ARBA" id="ARBA00022776"/>
    </source>
</evidence>
<keyword evidence="4" id="KW-0132">Cell division</keyword>
<comment type="similarity">
    <text evidence="2">Belongs to the HAUS1 family.</text>
</comment>
<dbReference type="PANTHER" id="PTHR31570:SF1">
    <property type="entry name" value="HAUS AUGMIN-LIKE COMPLEX SUBUNIT 1"/>
    <property type="match status" value="1"/>
</dbReference>
<keyword evidence="6" id="KW-0498">Mitosis</keyword>
<dbReference type="GO" id="GO:0005874">
    <property type="term" value="C:microtubule"/>
    <property type="evidence" value="ECO:0007669"/>
    <property type="project" value="UniProtKB-KW"/>
</dbReference>
<dbReference type="PRINTS" id="PR02087">
    <property type="entry name" value="HAUSAUGMINL1"/>
</dbReference>
<keyword evidence="12" id="KW-1185">Reference proteome</keyword>
<comment type="subcellular location">
    <subcellularLocation>
        <location evidence="1">Cytoplasm</location>
        <location evidence="1">Cytoskeleton</location>
        <location evidence="1">Spindle</location>
    </subcellularLocation>
</comment>
<dbReference type="GO" id="GO:0007098">
    <property type="term" value="P:centrosome cycle"/>
    <property type="evidence" value="ECO:0007669"/>
    <property type="project" value="TreeGrafter"/>
</dbReference>
<keyword evidence="5" id="KW-0493">Microtubule</keyword>
<name>A0A7L0JYN3_CHATO</name>
<evidence type="ECO:0000256" key="5">
    <source>
        <dbReference type="ARBA" id="ARBA00022701"/>
    </source>
</evidence>
<evidence type="ECO:0000256" key="7">
    <source>
        <dbReference type="ARBA" id="ARBA00023054"/>
    </source>
</evidence>
<keyword evidence="8" id="KW-0206">Cytoskeleton</keyword>
<dbReference type="PANTHER" id="PTHR31570">
    <property type="entry name" value="HAUS AUGMIN-LIKE COMPLEX SUBUNIT 1"/>
    <property type="match status" value="1"/>
</dbReference>
<feature type="coiled-coil region" evidence="10">
    <location>
        <begin position="124"/>
        <end position="193"/>
    </location>
</feature>
<dbReference type="GO" id="GO:0051225">
    <property type="term" value="P:spindle assembly"/>
    <property type="evidence" value="ECO:0007669"/>
    <property type="project" value="InterPro"/>
</dbReference>
<keyword evidence="3" id="KW-0963">Cytoplasm</keyword>
<dbReference type="GO" id="GO:0051301">
    <property type="term" value="P:cell division"/>
    <property type="evidence" value="ECO:0007669"/>
    <property type="project" value="UniProtKB-KW"/>
</dbReference>
<dbReference type="GO" id="GO:0005819">
    <property type="term" value="C:spindle"/>
    <property type="evidence" value="ECO:0007669"/>
    <property type="project" value="UniProtKB-SubCell"/>
</dbReference>
<evidence type="ECO:0000256" key="3">
    <source>
        <dbReference type="ARBA" id="ARBA00022490"/>
    </source>
</evidence>
<organism evidence="11 12">
    <name type="scientific">Chauna torquata</name>
    <name type="common">Southern screamer</name>
    <dbReference type="NCBI Taxonomy" id="30388"/>
    <lineage>
        <taxon>Eukaryota</taxon>
        <taxon>Metazoa</taxon>
        <taxon>Chordata</taxon>
        <taxon>Craniata</taxon>
        <taxon>Vertebrata</taxon>
        <taxon>Euteleostomi</taxon>
        <taxon>Archelosauria</taxon>
        <taxon>Archosauria</taxon>
        <taxon>Dinosauria</taxon>
        <taxon>Saurischia</taxon>
        <taxon>Theropoda</taxon>
        <taxon>Coelurosauria</taxon>
        <taxon>Aves</taxon>
        <taxon>Neognathae</taxon>
        <taxon>Galloanserae</taxon>
        <taxon>Anseriformes</taxon>
        <taxon>Anhimidae</taxon>
        <taxon>Chauna</taxon>
    </lineage>
</organism>
<evidence type="ECO:0000256" key="10">
    <source>
        <dbReference type="SAM" id="Coils"/>
    </source>
</evidence>
<evidence type="ECO:0000256" key="4">
    <source>
        <dbReference type="ARBA" id="ARBA00022618"/>
    </source>
</evidence>
<evidence type="ECO:0000256" key="9">
    <source>
        <dbReference type="ARBA" id="ARBA00023306"/>
    </source>
</evidence>
<dbReference type="GO" id="GO:0070652">
    <property type="term" value="C:HAUS complex"/>
    <property type="evidence" value="ECO:0007669"/>
    <property type="project" value="InterPro"/>
</dbReference>
<evidence type="ECO:0000256" key="1">
    <source>
        <dbReference type="ARBA" id="ARBA00004186"/>
    </source>
</evidence>
<dbReference type="GO" id="GO:0005829">
    <property type="term" value="C:cytosol"/>
    <property type="evidence" value="ECO:0007669"/>
    <property type="project" value="TreeGrafter"/>
</dbReference>
<evidence type="ECO:0000313" key="12">
    <source>
        <dbReference type="Proteomes" id="UP000537522"/>
    </source>
</evidence>
<feature type="non-terminal residue" evidence="11">
    <location>
        <position position="213"/>
    </location>
</feature>
<feature type="non-terminal residue" evidence="11">
    <location>
        <position position="1"/>
    </location>
</feature>
<evidence type="ECO:0000256" key="8">
    <source>
        <dbReference type="ARBA" id="ARBA00023212"/>
    </source>
</evidence>
<dbReference type="Proteomes" id="UP000537522">
    <property type="component" value="Unassembled WGS sequence"/>
</dbReference>
<sequence>QVTSWLKEIFGNQPIPQYEVNAQTIDILYELVEYSEARDRDVSLLIEDMEQKAAEYEADANYLEGLLTESLGLSPSSLSSEGTAHLSTLVNSAMTLETKDTSLASFFCAINDMSSELYATESKNKEMELELTNIKKRLTAALALEKRLEEDLKKTKEHIEVEKAKTESRSQNLKFLKDKSEDFKIRIKAAEEQLAATGLDQSLTHQSLVSMSE</sequence>
<protein>
    <submittedName>
        <fullName evidence="11">HAUS1 protein</fullName>
    </submittedName>
</protein>
<reference evidence="11 12" key="1">
    <citation type="submission" date="2019-09" db="EMBL/GenBank/DDBJ databases">
        <title>Bird 10,000 Genomes (B10K) Project - Family phase.</title>
        <authorList>
            <person name="Zhang G."/>
        </authorList>
    </citation>
    <scope>NUCLEOTIDE SEQUENCE [LARGE SCALE GENOMIC DNA]</scope>
    <source>
        <strain evidence="11">B10K-DU-011-36</strain>
        <tissue evidence="11">Muscle</tissue>
    </source>
</reference>
<dbReference type="Pfam" id="PF25762">
    <property type="entry name" value="HAUS1"/>
    <property type="match status" value="1"/>
</dbReference>
<dbReference type="InterPro" id="IPR026243">
    <property type="entry name" value="HAUS1"/>
</dbReference>
<accession>A0A7L0JYN3</accession>
<proteinExistence type="inferred from homology"/>
<keyword evidence="7 10" id="KW-0175">Coiled coil</keyword>
<dbReference type="EMBL" id="VXAL01009297">
    <property type="protein sequence ID" value="NXK49814.1"/>
    <property type="molecule type" value="Genomic_DNA"/>
</dbReference>